<accession>A0AA49GI57</accession>
<keyword evidence="2" id="KW-0540">Nuclease</keyword>
<evidence type="ECO:0000256" key="2">
    <source>
        <dbReference type="ARBA" id="ARBA00022722"/>
    </source>
</evidence>
<dbReference type="InterPro" id="IPR008201">
    <property type="entry name" value="HepT-like"/>
</dbReference>
<proteinExistence type="inferred from homology"/>
<dbReference type="NCBIfam" id="NF047751">
    <property type="entry name" value="HepT_toxin"/>
    <property type="match status" value="1"/>
</dbReference>
<name>A0AA49GI57_9BACT</name>
<dbReference type="GO" id="GO:0110001">
    <property type="term" value="C:toxin-antitoxin complex"/>
    <property type="evidence" value="ECO:0007669"/>
    <property type="project" value="InterPro"/>
</dbReference>
<dbReference type="GO" id="GO:0016787">
    <property type="term" value="F:hydrolase activity"/>
    <property type="evidence" value="ECO:0007669"/>
    <property type="project" value="UniProtKB-KW"/>
</dbReference>
<evidence type="ECO:0000256" key="3">
    <source>
        <dbReference type="ARBA" id="ARBA00022801"/>
    </source>
</evidence>
<reference evidence="5" key="2">
    <citation type="journal article" date="2024" name="Antonie Van Leeuwenhoek">
        <title>Roseihalotalea indica gen. nov., sp. nov., a halophilic Bacteroidetes from mesopelagic Southwest Indian Ocean with higher carbohydrate metabolic potential.</title>
        <authorList>
            <person name="Chen B."/>
            <person name="Zhang M."/>
            <person name="Lin D."/>
            <person name="Ye J."/>
            <person name="Tang K."/>
        </authorList>
    </citation>
    <scope>NUCLEOTIDE SEQUENCE</scope>
    <source>
        <strain evidence="5">TK19036</strain>
    </source>
</reference>
<dbReference type="PANTHER" id="PTHR33397:SF3">
    <property type="entry name" value="MRNA NUCLEASE HEPT"/>
    <property type="match status" value="1"/>
</dbReference>
<protein>
    <submittedName>
        <fullName evidence="5">DUF86 domain-containing protein</fullName>
    </submittedName>
</protein>
<organism evidence="5">
    <name type="scientific">Roseihalotalea indica</name>
    <dbReference type="NCBI Taxonomy" id="2867963"/>
    <lineage>
        <taxon>Bacteria</taxon>
        <taxon>Pseudomonadati</taxon>
        <taxon>Bacteroidota</taxon>
        <taxon>Cytophagia</taxon>
        <taxon>Cytophagales</taxon>
        <taxon>Catalimonadaceae</taxon>
        <taxon>Roseihalotalea</taxon>
    </lineage>
</organism>
<dbReference type="Gene3D" id="1.20.120.580">
    <property type="entry name" value="bsu32300-like"/>
    <property type="match status" value="1"/>
</dbReference>
<gene>
    <name evidence="5" type="ORF">K4G66_17025</name>
</gene>
<keyword evidence="3" id="KW-0378">Hydrolase</keyword>
<evidence type="ECO:0000313" key="5">
    <source>
        <dbReference type="EMBL" id="WKN34084.1"/>
    </source>
</evidence>
<dbReference type="AlphaFoldDB" id="A0AA49GI57"/>
<reference evidence="5" key="1">
    <citation type="journal article" date="2023" name="Comput. Struct. Biotechnol. J.">
        <title>Discovery of a novel marine Bacteroidetes with a rich repertoire of carbohydrate-active enzymes.</title>
        <authorList>
            <person name="Chen B."/>
            <person name="Liu G."/>
            <person name="Chen Q."/>
            <person name="Wang H."/>
            <person name="Liu L."/>
            <person name="Tang K."/>
        </authorList>
    </citation>
    <scope>NUCLEOTIDE SEQUENCE</scope>
    <source>
        <strain evidence="5">TK19036</strain>
    </source>
</reference>
<evidence type="ECO:0000256" key="4">
    <source>
        <dbReference type="ARBA" id="ARBA00024207"/>
    </source>
</evidence>
<keyword evidence="1" id="KW-1277">Toxin-antitoxin system</keyword>
<dbReference type="EMBL" id="CP120682">
    <property type="protein sequence ID" value="WKN34084.1"/>
    <property type="molecule type" value="Genomic_DNA"/>
</dbReference>
<evidence type="ECO:0000256" key="1">
    <source>
        <dbReference type="ARBA" id="ARBA00022649"/>
    </source>
</evidence>
<comment type="similarity">
    <text evidence="4">Belongs to the HepT RNase toxin family.</text>
</comment>
<dbReference type="InterPro" id="IPR052379">
    <property type="entry name" value="Type_VII_TA_RNase"/>
</dbReference>
<dbReference type="InterPro" id="IPR037038">
    <property type="entry name" value="HepT-like_sf"/>
</dbReference>
<sequence length="142" mass="16326">MKLKKPGRSMADDVVINKTATVERCLERIKEDYDAEFRQNYTKQDAIILNIERACQACIDIAAHFVKARKLGVPQDSRDTFVLLQQEGIIDEKLSQKLQAMVSFRNIAVHDYTSLNLDIVIAIVEEHLSDFTDFTHVVLQRF</sequence>
<dbReference type="Pfam" id="PF01934">
    <property type="entry name" value="HepT-like"/>
    <property type="match status" value="1"/>
</dbReference>
<dbReference type="GO" id="GO:0004540">
    <property type="term" value="F:RNA nuclease activity"/>
    <property type="evidence" value="ECO:0007669"/>
    <property type="project" value="InterPro"/>
</dbReference>
<dbReference type="PANTHER" id="PTHR33397">
    <property type="entry name" value="UPF0331 PROTEIN YUTE"/>
    <property type="match status" value="1"/>
</dbReference>